<dbReference type="GO" id="GO:0005886">
    <property type="term" value="C:plasma membrane"/>
    <property type="evidence" value="ECO:0007669"/>
    <property type="project" value="UniProtKB-SubCell"/>
</dbReference>
<protein>
    <submittedName>
        <fullName evidence="6">Uncharacterized protein</fullName>
    </submittedName>
</protein>
<evidence type="ECO:0000256" key="3">
    <source>
        <dbReference type="ARBA" id="ARBA00022692"/>
    </source>
</evidence>
<dbReference type="AlphaFoldDB" id="A0A2Z4FNP5"/>
<gene>
    <name evidence="6" type="ORF">DN745_14995</name>
</gene>
<dbReference type="RefSeq" id="WP_111336077.1">
    <property type="nucleotide sequence ID" value="NZ_CP030032.1"/>
</dbReference>
<evidence type="ECO:0000256" key="2">
    <source>
        <dbReference type="ARBA" id="ARBA00022475"/>
    </source>
</evidence>
<dbReference type="Proteomes" id="UP000249799">
    <property type="component" value="Chromosome"/>
</dbReference>
<keyword evidence="7" id="KW-1185">Reference proteome</keyword>
<accession>A0A2Z4FNP5</accession>
<keyword evidence="2" id="KW-1003">Cell membrane</keyword>
<evidence type="ECO:0000313" key="7">
    <source>
        <dbReference type="Proteomes" id="UP000249799"/>
    </source>
</evidence>
<name>A0A2Z4FNP5_9DELT</name>
<evidence type="ECO:0000256" key="4">
    <source>
        <dbReference type="ARBA" id="ARBA00022989"/>
    </source>
</evidence>
<keyword evidence="4" id="KW-1133">Transmembrane helix</keyword>
<organism evidence="6 7">
    <name type="scientific">Bradymonas sediminis</name>
    <dbReference type="NCBI Taxonomy" id="1548548"/>
    <lineage>
        <taxon>Bacteria</taxon>
        <taxon>Deltaproteobacteria</taxon>
        <taxon>Bradymonadales</taxon>
        <taxon>Bradymonadaceae</taxon>
        <taxon>Bradymonas</taxon>
    </lineage>
</organism>
<keyword evidence="5" id="KW-0472">Membrane</keyword>
<comment type="subcellular location">
    <subcellularLocation>
        <location evidence="1">Cell membrane</location>
        <topology evidence="1">Multi-pass membrane protein</topology>
    </subcellularLocation>
</comment>
<dbReference type="KEGG" id="bsed:DN745_14995"/>
<dbReference type="EMBL" id="CP030032">
    <property type="protein sequence ID" value="AWV90563.1"/>
    <property type="molecule type" value="Genomic_DNA"/>
</dbReference>
<evidence type="ECO:0000256" key="5">
    <source>
        <dbReference type="ARBA" id="ARBA00023136"/>
    </source>
</evidence>
<dbReference type="Pfam" id="PF03899">
    <property type="entry name" value="ATP-synt_I"/>
    <property type="match status" value="1"/>
</dbReference>
<evidence type="ECO:0000313" key="6">
    <source>
        <dbReference type="EMBL" id="AWV90563.1"/>
    </source>
</evidence>
<keyword evidence="3" id="KW-0812">Transmembrane</keyword>
<proteinExistence type="predicted"/>
<dbReference type="OrthoDB" id="5513986at2"/>
<evidence type="ECO:0000256" key="1">
    <source>
        <dbReference type="ARBA" id="ARBA00004651"/>
    </source>
</evidence>
<reference evidence="6 7" key="1">
    <citation type="submission" date="2018-06" db="EMBL/GenBank/DDBJ databases">
        <title>Lujinxingia sediminis gen. nov. sp. nov., a new facultative anaerobic member of the class Deltaproteobacteria, and proposal of Lujinxingaceae fam. nov.</title>
        <authorList>
            <person name="Guo L.-Y."/>
            <person name="Li C.-M."/>
            <person name="Wang S."/>
            <person name="Du Z.-J."/>
        </authorList>
    </citation>
    <scope>NUCLEOTIDE SEQUENCE [LARGE SCALE GENOMIC DNA]</scope>
    <source>
        <strain evidence="6 7">FA350</strain>
    </source>
</reference>
<dbReference type="InterPro" id="IPR005598">
    <property type="entry name" value="ATP_synth_I"/>
</dbReference>
<sequence>MTSFGTTFVNGLVSKTIIIGVALAALGWLVLTAEFAGATLLGTMVSAFNLRVVAWVSGKMVASAQKGETGTGRWSAILLIKLFLLFVLTYVFIAIVGADVIGYIIGYSTFLLAIVWQAVVVMNRSSAPHEDANQDDTESL</sequence>